<accession>A0A518CIB8</accession>
<dbReference type="Proteomes" id="UP000317178">
    <property type="component" value="Chromosome"/>
</dbReference>
<dbReference type="RefSeq" id="WP_144993148.1">
    <property type="nucleotide sequence ID" value="NZ_CP036281.1"/>
</dbReference>
<gene>
    <name evidence="1" type="ORF">Pla110_06690</name>
</gene>
<reference evidence="1 2" key="1">
    <citation type="submission" date="2019-02" db="EMBL/GenBank/DDBJ databases">
        <title>Deep-cultivation of Planctomycetes and their phenomic and genomic characterization uncovers novel biology.</title>
        <authorList>
            <person name="Wiegand S."/>
            <person name="Jogler M."/>
            <person name="Boedeker C."/>
            <person name="Pinto D."/>
            <person name="Vollmers J."/>
            <person name="Rivas-Marin E."/>
            <person name="Kohn T."/>
            <person name="Peeters S.H."/>
            <person name="Heuer A."/>
            <person name="Rast P."/>
            <person name="Oberbeckmann S."/>
            <person name="Bunk B."/>
            <person name="Jeske O."/>
            <person name="Meyerdierks A."/>
            <person name="Storesund J.E."/>
            <person name="Kallscheuer N."/>
            <person name="Luecker S."/>
            <person name="Lage O.M."/>
            <person name="Pohl T."/>
            <person name="Merkel B.J."/>
            <person name="Hornburger P."/>
            <person name="Mueller R.-W."/>
            <person name="Bruemmer F."/>
            <person name="Labrenz M."/>
            <person name="Spormann A.M."/>
            <person name="Op den Camp H."/>
            <person name="Overmann J."/>
            <person name="Amann R."/>
            <person name="Jetten M.S.M."/>
            <person name="Mascher T."/>
            <person name="Medema M.H."/>
            <person name="Devos D.P."/>
            <person name="Kaster A.-K."/>
            <person name="Ovreas L."/>
            <person name="Rohde M."/>
            <person name="Galperin M.Y."/>
            <person name="Jogler C."/>
        </authorList>
    </citation>
    <scope>NUCLEOTIDE SEQUENCE [LARGE SCALE GENOMIC DNA]</scope>
    <source>
        <strain evidence="1 2">Pla110</strain>
    </source>
</reference>
<dbReference type="KEGG" id="plon:Pla110_06690"/>
<keyword evidence="2" id="KW-1185">Reference proteome</keyword>
<evidence type="ECO:0000313" key="1">
    <source>
        <dbReference type="EMBL" id="QDU78965.1"/>
    </source>
</evidence>
<organism evidence="1 2">
    <name type="scientific">Polystyrenella longa</name>
    <dbReference type="NCBI Taxonomy" id="2528007"/>
    <lineage>
        <taxon>Bacteria</taxon>
        <taxon>Pseudomonadati</taxon>
        <taxon>Planctomycetota</taxon>
        <taxon>Planctomycetia</taxon>
        <taxon>Planctomycetales</taxon>
        <taxon>Planctomycetaceae</taxon>
        <taxon>Polystyrenella</taxon>
    </lineage>
</organism>
<name>A0A518CIB8_9PLAN</name>
<proteinExistence type="predicted"/>
<protein>
    <submittedName>
        <fullName evidence="1">Uncharacterized protein</fullName>
    </submittedName>
</protein>
<evidence type="ECO:0000313" key="2">
    <source>
        <dbReference type="Proteomes" id="UP000317178"/>
    </source>
</evidence>
<sequence length="138" mass="15039">MKPLFSLCCLAFIGCLQSSNLLDIPPEPAGNTRSLIATSLEGAAREDSLQIYGIYMAAADYIESDQLQAANAGELNQQIEKLFALSNWPTGKYPNFTKTHEEVLNPLLGSPHQTIMDRRTDIAALFIQIALGAKDAAR</sequence>
<dbReference type="PROSITE" id="PS51257">
    <property type="entry name" value="PROKAR_LIPOPROTEIN"/>
    <property type="match status" value="1"/>
</dbReference>
<dbReference type="AlphaFoldDB" id="A0A518CIB8"/>
<dbReference type="EMBL" id="CP036281">
    <property type="protein sequence ID" value="QDU78965.1"/>
    <property type="molecule type" value="Genomic_DNA"/>
</dbReference>